<dbReference type="InterPro" id="IPR013785">
    <property type="entry name" value="Aldolase_TIM"/>
</dbReference>
<comment type="pathway">
    <text evidence="3">Carbohydrate biosynthesis; gluconeogenesis.</text>
</comment>
<dbReference type="InterPro" id="IPR020861">
    <property type="entry name" value="Triosephosphate_isomerase_AS"/>
</dbReference>
<dbReference type="STRING" id="1797995.A2242_02260"/>
<dbReference type="PROSITE" id="PS51440">
    <property type="entry name" value="TIM_2"/>
    <property type="match status" value="1"/>
</dbReference>
<accession>A0A1F5SQ77</accession>
<dbReference type="PROSITE" id="PS00171">
    <property type="entry name" value="TIM_1"/>
    <property type="match status" value="1"/>
</dbReference>
<gene>
    <name evidence="4" type="ORF">A2242_02260</name>
</gene>
<dbReference type="SUPFAM" id="SSF51351">
    <property type="entry name" value="Triosephosphate isomerase (TIM)"/>
    <property type="match status" value="1"/>
</dbReference>
<dbReference type="PANTHER" id="PTHR21139:SF42">
    <property type="entry name" value="TRIOSEPHOSPHATE ISOMERASE"/>
    <property type="match status" value="1"/>
</dbReference>
<dbReference type="UniPathway" id="UPA00109">
    <property type="reaction ID" value="UER00189"/>
</dbReference>
<evidence type="ECO:0000313" key="4">
    <source>
        <dbReference type="EMBL" id="OGF28822.1"/>
    </source>
</evidence>
<comment type="catalytic activity">
    <reaction evidence="3">
        <text>D-glyceraldehyde 3-phosphate = dihydroxyacetone phosphate</text>
        <dbReference type="Rhea" id="RHEA:18585"/>
        <dbReference type="ChEBI" id="CHEBI:57642"/>
        <dbReference type="ChEBI" id="CHEBI:59776"/>
        <dbReference type="EC" id="5.3.1.1"/>
    </reaction>
</comment>
<dbReference type="NCBIfam" id="TIGR00419">
    <property type="entry name" value="tim"/>
    <property type="match status" value="1"/>
</dbReference>
<dbReference type="Gene3D" id="3.20.20.70">
    <property type="entry name" value="Aldolase class I"/>
    <property type="match status" value="1"/>
</dbReference>
<name>A0A1F5SQ77_9BACT</name>
<dbReference type="GO" id="GO:0005829">
    <property type="term" value="C:cytosol"/>
    <property type="evidence" value="ECO:0007669"/>
    <property type="project" value="TreeGrafter"/>
</dbReference>
<evidence type="ECO:0000256" key="1">
    <source>
        <dbReference type="ARBA" id="ARBA00007422"/>
    </source>
</evidence>
<comment type="subcellular location">
    <subcellularLocation>
        <location evidence="3">Cytoplasm</location>
    </subcellularLocation>
</comment>
<dbReference type="InterPro" id="IPR000652">
    <property type="entry name" value="Triosephosphate_isomerase"/>
</dbReference>
<proteinExistence type="inferred from homology"/>
<dbReference type="CDD" id="cd00311">
    <property type="entry name" value="TIM"/>
    <property type="match status" value="1"/>
</dbReference>
<dbReference type="GO" id="GO:0046166">
    <property type="term" value="P:glyceraldehyde-3-phosphate biosynthetic process"/>
    <property type="evidence" value="ECO:0007669"/>
    <property type="project" value="TreeGrafter"/>
</dbReference>
<dbReference type="Proteomes" id="UP000178925">
    <property type="component" value="Unassembled WGS sequence"/>
</dbReference>
<comment type="pathway">
    <text evidence="3">Carbohydrate degradation; glycolysis; D-glyceraldehyde 3-phosphate from glycerone phosphate: step 1/1.</text>
</comment>
<keyword evidence="3" id="KW-0963">Cytoplasm</keyword>
<dbReference type="GO" id="GO:0019563">
    <property type="term" value="P:glycerol catabolic process"/>
    <property type="evidence" value="ECO:0007669"/>
    <property type="project" value="TreeGrafter"/>
</dbReference>
<comment type="subunit">
    <text evidence="3">Homodimer.</text>
</comment>
<comment type="similarity">
    <text evidence="1 3">Belongs to the triosephosphate isomerase family.</text>
</comment>
<dbReference type="GO" id="GO:0006096">
    <property type="term" value="P:glycolytic process"/>
    <property type="evidence" value="ECO:0007669"/>
    <property type="project" value="UniProtKB-UniRule"/>
</dbReference>
<dbReference type="GO" id="GO:0006094">
    <property type="term" value="P:gluconeogenesis"/>
    <property type="evidence" value="ECO:0007669"/>
    <property type="project" value="UniProtKB-UniPathway"/>
</dbReference>
<keyword evidence="2 3" id="KW-0413">Isomerase</keyword>
<dbReference type="EMBL" id="MFGC01000006">
    <property type="protein sequence ID" value="OGF28822.1"/>
    <property type="molecule type" value="Genomic_DNA"/>
</dbReference>
<evidence type="ECO:0000256" key="2">
    <source>
        <dbReference type="ARBA" id="ARBA00023235"/>
    </source>
</evidence>
<evidence type="ECO:0000313" key="5">
    <source>
        <dbReference type="Proteomes" id="UP000178925"/>
    </source>
</evidence>
<evidence type="ECO:0000256" key="3">
    <source>
        <dbReference type="RuleBase" id="RU363013"/>
    </source>
</evidence>
<keyword evidence="3" id="KW-0324">Glycolysis</keyword>
<protein>
    <recommendedName>
        <fullName evidence="3">Triosephosphate isomerase</fullName>
        <ecNumber evidence="3">5.3.1.1</ecNumber>
    </recommendedName>
</protein>
<dbReference type="AlphaFoldDB" id="A0A1F5SQ77"/>
<dbReference type="Pfam" id="PF00121">
    <property type="entry name" value="TIM"/>
    <property type="match status" value="1"/>
</dbReference>
<sequence length="252" mass="27259">MPKQKIVIANWKMRLGLAESIVLAKAYAEHIKTETVEVVACASEIALTGVGEALRQGPVKLGGQNVFWEEKGEYTGEVSAKTLAEAGCSFVIIGHSERRMHLLENYEMIHQKLKAVLDHTSIIPILCVGETQREKEAGKTDYVILDQLQQSLGGIELLADKQLIVAYEPIWAIGSGHAIGPDDVNTMHEIIHASLVDLLGVDAAKKQVRVIYGGSVNAGNVASFRAIDNVDGFLVGTASVDVMEFAQIVNSL</sequence>
<comment type="caution">
    <text evidence="4">The sequence shown here is derived from an EMBL/GenBank/DDBJ whole genome shotgun (WGS) entry which is preliminary data.</text>
</comment>
<dbReference type="UniPathway" id="UPA00138"/>
<reference evidence="4 5" key="1">
    <citation type="journal article" date="2016" name="Nat. Commun.">
        <title>Thousands of microbial genomes shed light on interconnected biogeochemical processes in an aquifer system.</title>
        <authorList>
            <person name="Anantharaman K."/>
            <person name="Brown C.T."/>
            <person name="Hug L.A."/>
            <person name="Sharon I."/>
            <person name="Castelle C.J."/>
            <person name="Probst A.J."/>
            <person name="Thomas B.C."/>
            <person name="Singh A."/>
            <person name="Wilkins M.J."/>
            <person name="Karaoz U."/>
            <person name="Brodie E.L."/>
            <person name="Williams K.H."/>
            <person name="Hubbard S.S."/>
            <person name="Banfield J.F."/>
        </authorList>
    </citation>
    <scope>NUCLEOTIDE SEQUENCE [LARGE SCALE GENOMIC DNA]</scope>
</reference>
<dbReference type="PANTHER" id="PTHR21139">
    <property type="entry name" value="TRIOSEPHOSPHATE ISOMERASE"/>
    <property type="match status" value="1"/>
</dbReference>
<dbReference type="InterPro" id="IPR035990">
    <property type="entry name" value="TIM_sf"/>
</dbReference>
<dbReference type="GO" id="GO:0004807">
    <property type="term" value="F:triose-phosphate isomerase activity"/>
    <property type="evidence" value="ECO:0007669"/>
    <property type="project" value="UniProtKB-UniRule"/>
</dbReference>
<keyword evidence="3" id="KW-0312">Gluconeogenesis</keyword>
<organism evidence="4 5">
    <name type="scientific">Candidatus Falkowbacteria bacterium RIFOXYA2_FULL_47_9</name>
    <dbReference type="NCBI Taxonomy" id="1797995"/>
    <lineage>
        <taxon>Bacteria</taxon>
        <taxon>Candidatus Falkowiibacteriota</taxon>
    </lineage>
</organism>
<dbReference type="EC" id="5.3.1.1" evidence="3"/>